<dbReference type="Gene3D" id="3.20.20.80">
    <property type="entry name" value="Glycosidases"/>
    <property type="match status" value="2"/>
</dbReference>
<evidence type="ECO:0000256" key="2">
    <source>
        <dbReference type="ARBA" id="ARBA00022801"/>
    </source>
</evidence>
<keyword evidence="4" id="KW-0732">Signal</keyword>
<evidence type="ECO:0000256" key="1">
    <source>
        <dbReference type="ARBA" id="ARBA00005641"/>
    </source>
</evidence>
<dbReference type="Proteomes" id="UP000054988">
    <property type="component" value="Unassembled WGS sequence"/>
</dbReference>
<proteinExistence type="inferred from homology"/>
<dbReference type="EMBL" id="LATX01001077">
    <property type="protein sequence ID" value="KTB43786.1"/>
    <property type="molecule type" value="Genomic_DNA"/>
</dbReference>
<comment type="caution">
    <text evidence="5">The sequence shown here is derived from an EMBL/GenBank/DDBJ whole genome shotgun (WGS) entry which is preliminary data.</text>
</comment>
<feature type="signal peptide" evidence="4">
    <location>
        <begin position="1"/>
        <end position="19"/>
    </location>
</feature>
<keyword evidence="2 5" id="KW-0378">Hydrolase</keyword>
<organism evidence="5 6">
    <name type="scientific">Moniliophthora roreri</name>
    <name type="common">Frosty pod rot fungus</name>
    <name type="synonym">Monilia roreri</name>
    <dbReference type="NCBI Taxonomy" id="221103"/>
    <lineage>
        <taxon>Eukaryota</taxon>
        <taxon>Fungi</taxon>
        <taxon>Dikarya</taxon>
        <taxon>Basidiomycota</taxon>
        <taxon>Agaricomycotina</taxon>
        <taxon>Agaricomycetes</taxon>
        <taxon>Agaricomycetidae</taxon>
        <taxon>Agaricales</taxon>
        <taxon>Marasmiineae</taxon>
        <taxon>Marasmiaceae</taxon>
        <taxon>Moniliophthora</taxon>
    </lineage>
</organism>
<evidence type="ECO:0000313" key="5">
    <source>
        <dbReference type="EMBL" id="KTB43786.1"/>
    </source>
</evidence>
<dbReference type="SUPFAM" id="SSF51445">
    <property type="entry name" value="(Trans)glycosidases"/>
    <property type="match status" value="1"/>
</dbReference>
<evidence type="ECO:0000256" key="3">
    <source>
        <dbReference type="ARBA" id="ARBA00023295"/>
    </source>
</evidence>
<evidence type="ECO:0000256" key="4">
    <source>
        <dbReference type="SAM" id="SignalP"/>
    </source>
</evidence>
<gene>
    <name evidence="5" type="ORF">WG66_3635</name>
</gene>
<name>A0A0W0G5E0_MONRR</name>
<protein>
    <submittedName>
        <fullName evidence="5">Putative glycoside hydrolase family 5 protein</fullName>
    </submittedName>
</protein>
<dbReference type="InterPro" id="IPR017853">
    <property type="entry name" value="GH"/>
</dbReference>
<feature type="chain" id="PRO_5006902345" evidence="4">
    <location>
        <begin position="20"/>
        <end position="537"/>
    </location>
</feature>
<dbReference type="GO" id="GO:0009251">
    <property type="term" value="P:glucan catabolic process"/>
    <property type="evidence" value="ECO:0007669"/>
    <property type="project" value="TreeGrafter"/>
</dbReference>
<dbReference type="PANTHER" id="PTHR31297:SF42">
    <property type="entry name" value="GLYCOSIDE HYDROLASE FAMILY 5 DOMAIN-CONTAINING PROTEIN"/>
    <property type="match status" value="1"/>
</dbReference>
<dbReference type="PANTHER" id="PTHR31297">
    <property type="entry name" value="GLUCAN ENDO-1,6-BETA-GLUCOSIDASE B"/>
    <property type="match status" value="1"/>
</dbReference>
<dbReference type="GO" id="GO:0005576">
    <property type="term" value="C:extracellular region"/>
    <property type="evidence" value="ECO:0007669"/>
    <property type="project" value="TreeGrafter"/>
</dbReference>
<evidence type="ECO:0000313" key="6">
    <source>
        <dbReference type="Proteomes" id="UP000054988"/>
    </source>
</evidence>
<dbReference type="GO" id="GO:0009986">
    <property type="term" value="C:cell surface"/>
    <property type="evidence" value="ECO:0007669"/>
    <property type="project" value="TreeGrafter"/>
</dbReference>
<dbReference type="GO" id="GO:0008422">
    <property type="term" value="F:beta-glucosidase activity"/>
    <property type="evidence" value="ECO:0007669"/>
    <property type="project" value="TreeGrafter"/>
</dbReference>
<dbReference type="InterPro" id="IPR050386">
    <property type="entry name" value="Glycosyl_hydrolase_5"/>
</dbReference>
<accession>A0A0W0G5E0</accession>
<sequence length="537" mass="60524">MYTLTPLVPFLLALPSALAWGNTGYYEKIYGVNLGSWLLVEPWMLPREWQAMGGEDCNPFLTLNIFSGSALAQAYPDTVDDMMAHHWDTWFNQTDVEKLVELGLNTVRIPLGYWIIEDLVNRTSEFYPRGGLKALRRGLNDLKNAGIQAILDHHALPGVAAIEQMFAGRCTNVSEFYTAPNYERALTWTAVMTALSHIDPVFGGVFSIQAVNEPIMNATQTPKFGEFQKNFALTIRLVESLLGIAPFPRPIKAEDYLQTPLGFAAGLNLNNSVFPPTPWYPPYPPSTSSYRKRHFPSNATIGNSLEWSPVDIFTAFRQIITARDIRKQFPKTVLNAVGDGVSILLGILFDIVKQEEEDYSYKLPRLGEGKVNRFPLVTNFMDINWQNSGPANPVDAAIGPIGFDNHLYYNFGGVADPNAEAYLTHLCNLDRIQKDAALGNTPLWFGEWSLATNFAANESFIRDWADAQKLQYGRDAGWIFWNFKIENSTQAGDIPRAWSYLEAYRRGYFTKDPAEYHNPYVCEPWINRTVATLSVQQ</sequence>
<keyword evidence="3" id="KW-0326">Glycosidase</keyword>
<reference evidence="5 6" key="1">
    <citation type="submission" date="2015-12" db="EMBL/GenBank/DDBJ databases">
        <title>Draft genome sequence of Moniliophthora roreri, the causal agent of frosty pod rot of cacao.</title>
        <authorList>
            <person name="Aime M.C."/>
            <person name="Diaz-Valderrama J.R."/>
            <person name="Kijpornyongpan T."/>
            <person name="Phillips-Mora W."/>
        </authorList>
    </citation>
    <scope>NUCLEOTIDE SEQUENCE [LARGE SCALE GENOMIC DNA]</scope>
    <source>
        <strain evidence="5 6">MCA 2952</strain>
    </source>
</reference>
<dbReference type="AlphaFoldDB" id="A0A0W0G5E0"/>
<comment type="similarity">
    <text evidence="1">Belongs to the glycosyl hydrolase 5 (cellulase A) family.</text>
</comment>
<dbReference type="eggNOG" id="ENOG502QVVM">
    <property type="taxonomic scope" value="Eukaryota"/>
</dbReference>